<gene>
    <name evidence="1" type="ORF">VNO77_22726</name>
</gene>
<sequence>MSHRTASDLYILLQNLQDLFLIIITSMIDSTHYPYASLPSTIANSSTFQYANSMSPSTLVHTIDFPA</sequence>
<comment type="caution">
    <text evidence="1">The sequence shown here is derived from an EMBL/GenBank/DDBJ whole genome shotgun (WGS) entry which is preliminary data.</text>
</comment>
<protein>
    <submittedName>
        <fullName evidence="1">Uncharacterized protein</fullName>
    </submittedName>
</protein>
<dbReference type="AlphaFoldDB" id="A0AAN9L8D5"/>
<name>A0AAN9L8D5_CANGL</name>
<evidence type="ECO:0000313" key="1">
    <source>
        <dbReference type="EMBL" id="KAK7328613.1"/>
    </source>
</evidence>
<evidence type="ECO:0000313" key="2">
    <source>
        <dbReference type="Proteomes" id="UP001367508"/>
    </source>
</evidence>
<dbReference type="Proteomes" id="UP001367508">
    <property type="component" value="Unassembled WGS sequence"/>
</dbReference>
<reference evidence="1 2" key="1">
    <citation type="submission" date="2024-01" db="EMBL/GenBank/DDBJ databases">
        <title>The genomes of 5 underutilized Papilionoideae crops provide insights into root nodulation and disease resistanc.</title>
        <authorList>
            <person name="Jiang F."/>
        </authorList>
    </citation>
    <scope>NUCLEOTIDE SEQUENCE [LARGE SCALE GENOMIC DNA]</scope>
    <source>
        <strain evidence="1">LVBAO_FW01</strain>
        <tissue evidence="1">Leaves</tissue>
    </source>
</reference>
<organism evidence="1 2">
    <name type="scientific">Canavalia gladiata</name>
    <name type="common">Sword bean</name>
    <name type="synonym">Dolichos gladiatus</name>
    <dbReference type="NCBI Taxonomy" id="3824"/>
    <lineage>
        <taxon>Eukaryota</taxon>
        <taxon>Viridiplantae</taxon>
        <taxon>Streptophyta</taxon>
        <taxon>Embryophyta</taxon>
        <taxon>Tracheophyta</taxon>
        <taxon>Spermatophyta</taxon>
        <taxon>Magnoliopsida</taxon>
        <taxon>eudicotyledons</taxon>
        <taxon>Gunneridae</taxon>
        <taxon>Pentapetalae</taxon>
        <taxon>rosids</taxon>
        <taxon>fabids</taxon>
        <taxon>Fabales</taxon>
        <taxon>Fabaceae</taxon>
        <taxon>Papilionoideae</taxon>
        <taxon>50 kb inversion clade</taxon>
        <taxon>NPAAA clade</taxon>
        <taxon>indigoferoid/millettioid clade</taxon>
        <taxon>Phaseoleae</taxon>
        <taxon>Canavalia</taxon>
    </lineage>
</organism>
<keyword evidence="2" id="KW-1185">Reference proteome</keyword>
<proteinExistence type="predicted"/>
<dbReference type="EMBL" id="JAYMYQ010000005">
    <property type="protein sequence ID" value="KAK7328613.1"/>
    <property type="molecule type" value="Genomic_DNA"/>
</dbReference>
<accession>A0AAN9L8D5</accession>